<proteinExistence type="evidence at transcript level"/>
<protein>
    <submittedName>
        <fullName evidence="2">Predicted protein</fullName>
    </submittedName>
</protein>
<reference evidence="2" key="1">
    <citation type="journal article" date="2011" name="Plant Physiol.">
        <title>Comprehensive sequence analysis of 24,783 barley full-length cDNAs derived from 12 clone libraries.</title>
        <authorList>
            <person name="Matsumoto T."/>
            <person name="Tanaka T."/>
            <person name="Sakai H."/>
            <person name="Amano N."/>
            <person name="Kanamori H."/>
            <person name="Kurita K."/>
            <person name="Kikuta A."/>
            <person name="Kamiya K."/>
            <person name="Yamamoto M."/>
            <person name="Ikawa H."/>
            <person name="Fujii N."/>
            <person name="Hori K."/>
            <person name="Itoh T."/>
            <person name="Sato K."/>
        </authorList>
    </citation>
    <scope>NUCLEOTIDE SEQUENCE</scope>
    <source>
        <tissue evidence="2">Shoot</tissue>
    </source>
</reference>
<dbReference type="EMBL" id="AK361241">
    <property type="protein sequence ID" value="BAJ92448.1"/>
    <property type="molecule type" value="mRNA"/>
</dbReference>
<name>F2DBH7_HORVV</name>
<sequence>MLLLEVQVEAELVHGVDGELDGVHVRGQAEPGAGEQGVEVVDRAVVEHGAGGEQEHGVEHLDDARAGLVDAEHHGAAPRLGHGPERADDLEGGGAVETGGGLVEHQHGRVTHGLDADGHAATLAAGEVLDPGVGDACQREVVDERVDRGGIVRVRAEAEAGAEVERLAHGEQREEDVALGDVAAEAAQGRGVDGGAIDAEVSRRGGAGLKAAGEDLEQRGLAGAAGADDGEQLAGAGAAADVAEDEAAPAAAAERRRRGRSRVEEEVVGPAPYLERVRPGGDGDVVVDARGLHLAPAAFYSSALHGLARQLVVFLDGC</sequence>
<accession>F2DBH7</accession>
<dbReference type="AntiFam" id="ANF00142">
    <property type="entry name" value="Shadow ORF (opposite yadG)"/>
</dbReference>
<organism evidence="2">
    <name type="scientific">Hordeum vulgare subsp. vulgare</name>
    <name type="common">Domesticated barley</name>
    <dbReference type="NCBI Taxonomy" id="112509"/>
    <lineage>
        <taxon>Eukaryota</taxon>
        <taxon>Viridiplantae</taxon>
        <taxon>Streptophyta</taxon>
        <taxon>Embryophyta</taxon>
        <taxon>Tracheophyta</taxon>
        <taxon>Spermatophyta</taxon>
        <taxon>Magnoliopsida</taxon>
        <taxon>Liliopsida</taxon>
        <taxon>Poales</taxon>
        <taxon>Poaceae</taxon>
        <taxon>BOP clade</taxon>
        <taxon>Pooideae</taxon>
        <taxon>Triticodae</taxon>
        <taxon>Triticeae</taxon>
        <taxon>Hordeinae</taxon>
        <taxon>Hordeum</taxon>
    </lineage>
</organism>
<evidence type="ECO:0000256" key="1">
    <source>
        <dbReference type="SAM" id="MobiDB-lite"/>
    </source>
</evidence>
<evidence type="ECO:0000313" key="2">
    <source>
        <dbReference type="EMBL" id="BAJ92448.1"/>
    </source>
</evidence>
<dbReference type="AlphaFoldDB" id="F2DBH7"/>
<feature type="region of interest" description="Disordered" evidence="1">
    <location>
        <begin position="233"/>
        <end position="264"/>
    </location>
</feature>
<dbReference type="AntiFam" id="ANF00095">
    <property type="entry name" value="Shadow ORF (opposite ABC transporters)"/>
</dbReference>